<dbReference type="AlphaFoldDB" id="A0A1G7H1G0"/>
<gene>
    <name evidence="1" type="ORF">SAMN05216381_0442</name>
</gene>
<dbReference type="Proteomes" id="UP000243378">
    <property type="component" value="Unassembled WGS sequence"/>
</dbReference>
<evidence type="ECO:0000313" key="1">
    <source>
        <dbReference type="EMBL" id="SDE94272.1"/>
    </source>
</evidence>
<protein>
    <submittedName>
        <fullName evidence="1">Type II secretion system protein N (GspN)</fullName>
    </submittedName>
</protein>
<name>A0A1G7H1G0_9GAMM</name>
<proteinExistence type="predicted"/>
<reference evidence="1 2" key="1">
    <citation type="submission" date="2016-10" db="EMBL/GenBank/DDBJ databases">
        <authorList>
            <person name="de Groot N.N."/>
        </authorList>
    </citation>
    <scope>NUCLEOTIDE SEQUENCE [LARGE SCALE GENOMIC DNA]</scope>
    <source>
        <strain evidence="1 2">LMG 25475</strain>
    </source>
</reference>
<evidence type="ECO:0000313" key="2">
    <source>
        <dbReference type="Proteomes" id="UP000243378"/>
    </source>
</evidence>
<accession>A0A1G7H1G0</accession>
<sequence length="219" mass="24130">MTRLRWLWALLVFVMTLLVELPARWLLAPLPVPLAGISGSIWQGQVERLGDLGPLRWNWQPWRLSAQASAGYQGQRWQLQVSGWPWAWHASLQPASDPHTFATGYRLAGQWQGSIELQGRGTRCLSANGNLQGEGLALLAPWQLDLGQARVTLDCRAGWKLAGQLSLAGQHQADLAADLLARQARLTGRVEPGAALQPVLVSAQWLAPGSNEVTRSIRW</sequence>
<dbReference type="OrthoDB" id="6086865at2"/>
<dbReference type="RefSeq" id="WP_092364127.1">
    <property type="nucleotide sequence ID" value="NZ_FNBM01000001.1"/>
</dbReference>
<organism evidence="1 2">
    <name type="scientific">Phytopseudomonas seleniipraecipitans</name>
    <dbReference type="NCBI Taxonomy" id="640205"/>
    <lineage>
        <taxon>Bacteria</taxon>
        <taxon>Pseudomonadati</taxon>
        <taxon>Pseudomonadota</taxon>
        <taxon>Gammaproteobacteria</taxon>
        <taxon>Pseudomonadales</taxon>
        <taxon>Pseudomonadaceae</taxon>
        <taxon>Phytopseudomonas</taxon>
    </lineage>
</organism>
<dbReference type="STRING" id="640205.SAMN05216381_0442"/>
<dbReference type="EMBL" id="FNBM01000001">
    <property type="protein sequence ID" value="SDE94272.1"/>
    <property type="molecule type" value="Genomic_DNA"/>
</dbReference>